<sequence>KRTNLPRETIEILNDWIVNNLDNPYPNHTQKRMLLEKTGLSNVQLSNWFINKRRRRLFS</sequence>
<dbReference type="Gene3D" id="1.10.10.60">
    <property type="entry name" value="Homeodomain-like"/>
    <property type="match status" value="1"/>
</dbReference>
<name>A0A1E4S3R1_CYBJN</name>
<evidence type="ECO:0000256" key="4">
    <source>
        <dbReference type="PROSITE-ProRule" id="PRU00108"/>
    </source>
</evidence>
<dbReference type="InterPro" id="IPR050224">
    <property type="entry name" value="TALE_homeobox"/>
</dbReference>
<reference evidence="6 7" key="1">
    <citation type="journal article" date="2016" name="Proc. Natl. Acad. Sci. U.S.A.">
        <title>Comparative genomics of biotechnologically important yeasts.</title>
        <authorList>
            <person name="Riley R."/>
            <person name="Haridas S."/>
            <person name="Wolfe K.H."/>
            <person name="Lopes M.R."/>
            <person name="Hittinger C.T."/>
            <person name="Goeker M."/>
            <person name="Salamov A.A."/>
            <person name="Wisecaver J.H."/>
            <person name="Long T.M."/>
            <person name="Calvey C.H."/>
            <person name="Aerts A.L."/>
            <person name="Barry K.W."/>
            <person name="Choi C."/>
            <person name="Clum A."/>
            <person name="Coughlan A.Y."/>
            <person name="Deshpande S."/>
            <person name="Douglass A.P."/>
            <person name="Hanson S.J."/>
            <person name="Klenk H.-P."/>
            <person name="LaButti K.M."/>
            <person name="Lapidus A."/>
            <person name="Lindquist E.A."/>
            <person name="Lipzen A.M."/>
            <person name="Meier-Kolthoff J.P."/>
            <person name="Ohm R.A."/>
            <person name="Otillar R.P."/>
            <person name="Pangilinan J.L."/>
            <person name="Peng Y."/>
            <person name="Rokas A."/>
            <person name="Rosa C.A."/>
            <person name="Scheuner C."/>
            <person name="Sibirny A.A."/>
            <person name="Slot J.C."/>
            <person name="Stielow J.B."/>
            <person name="Sun H."/>
            <person name="Kurtzman C.P."/>
            <person name="Blackwell M."/>
            <person name="Grigoriev I.V."/>
            <person name="Jeffries T.W."/>
        </authorList>
    </citation>
    <scope>NUCLEOTIDE SEQUENCE [LARGE SCALE GENOMIC DNA]</scope>
    <source>
        <strain evidence="7">ATCC 18201 / CBS 1600 / BCRC 20928 / JCM 3617 / NBRC 0987 / NRRL Y-1542</strain>
    </source>
</reference>
<evidence type="ECO:0000256" key="3">
    <source>
        <dbReference type="ARBA" id="ARBA00023242"/>
    </source>
</evidence>
<organism evidence="6 7">
    <name type="scientific">Cyberlindnera jadinii (strain ATCC 18201 / CBS 1600 / BCRC 20928 / JCM 3617 / NBRC 0987 / NRRL Y-1542)</name>
    <name type="common">Torula yeast</name>
    <name type="synonym">Candida utilis</name>
    <dbReference type="NCBI Taxonomy" id="983966"/>
    <lineage>
        <taxon>Eukaryota</taxon>
        <taxon>Fungi</taxon>
        <taxon>Dikarya</taxon>
        <taxon>Ascomycota</taxon>
        <taxon>Saccharomycotina</taxon>
        <taxon>Saccharomycetes</taxon>
        <taxon>Phaffomycetales</taxon>
        <taxon>Phaffomycetaceae</taxon>
        <taxon>Cyberlindnera</taxon>
    </lineage>
</organism>
<dbReference type="PANTHER" id="PTHR11850">
    <property type="entry name" value="HOMEOBOX PROTEIN TRANSCRIPTION FACTORS"/>
    <property type="match status" value="1"/>
</dbReference>
<keyword evidence="3 4" id="KW-0539">Nucleus</keyword>
<dbReference type="AlphaFoldDB" id="A0A1E4S3R1"/>
<evidence type="ECO:0000256" key="1">
    <source>
        <dbReference type="ARBA" id="ARBA00023125"/>
    </source>
</evidence>
<dbReference type="InterPro" id="IPR009057">
    <property type="entry name" value="Homeodomain-like_sf"/>
</dbReference>
<evidence type="ECO:0000313" key="7">
    <source>
        <dbReference type="Proteomes" id="UP000094389"/>
    </source>
</evidence>
<feature type="domain" description="Homeobox" evidence="5">
    <location>
        <begin position="1"/>
        <end position="59"/>
    </location>
</feature>
<dbReference type="OMA" id="SNWMINV"/>
<evidence type="ECO:0000313" key="6">
    <source>
        <dbReference type="EMBL" id="ODV74157.1"/>
    </source>
</evidence>
<dbReference type="Pfam" id="PF05920">
    <property type="entry name" value="Homeobox_KN"/>
    <property type="match status" value="1"/>
</dbReference>
<evidence type="ECO:0000259" key="5">
    <source>
        <dbReference type="PROSITE" id="PS50071"/>
    </source>
</evidence>
<dbReference type="RefSeq" id="XP_020071196.1">
    <property type="nucleotide sequence ID" value="XM_020212250.1"/>
</dbReference>
<proteinExistence type="predicted"/>
<keyword evidence="1 4" id="KW-0238">DNA-binding</keyword>
<keyword evidence="7" id="KW-1185">Reference proteome</keyword>
<comment type="subcellular location">
    <subcellularLocation>
        <location evidence="4">Nucleus</location>
    </subcellularLocation>
</comment>
<keyword evidence="2 4" id="KW-0371">Homeobox</keyword>
<protein>
    <recommendedName>
        <fullName evidence="5">Homeobox domain-containing protein</fullName>
    </recommendedName>
</protein>
<dbReference type="InterPro" id="IPR001356">
    <property type="entry name" value="HD"/>
</dbReference>
<dbReference type="Proteomes" id="UP000094389">
    <property type="component" value="Unassembled WGS sequence"/>
</dbReference>
<dbReference type="GO" id="GO:0005634">
    <property type="term" value="C:nucleus"/>
    <property type="evidence" value="ECO:0007669"/>
    <property type="project" value="UniProtKB-SubCell"/>
</dbReference>
<feature type="non-terminal residue" evidence="6">
    <location>
        <position position="59"/>
    </location>
</feature>
<dbReference type="GO" id="GO:0003677">
    <property type="term" value="F:DNA binding"/>
    <property type="evidence" value="ECO:0007669"/>
    <property type="project" value="UniProtKB-UniRule"/>
</dbReference>
<dbReference type="CDD" id="cd00086">
    <property type="entry name" value="homeodomain"/>
    <property type="match status" value="1"/>
</dbReference>
<evidence type="ECO:0000256" key="2">
    <source>
        <dbReference type="ARBA" id="ARBA00023155"/>
    </source>
</evidence>
<dbReference type="EMBL" id="KV453928">
    <property type="protein sequence ID" value="ODV74157.1"/>
    <property type="molecule type" value="Genomic_DNA"/>
</dbReference>
<accession>A0A1E4S3R1</accession>
<dbReference type="GO" id="GO:0006355">
    <property type="term" value="P:regulation of DNA-templated transcription"/>
    <property type="evidence" value="ECO:0007669"/>
    <property type="project" value="InterPro"/>
</dbReference>
<gene>
    <name evidence="6" type="ORF">CYBJADRAFT_118113</name>
</gene>
<dbReference type="GeneID" id="30986646"/>
<dbReference type="STRING" id="983966.A0A1E4S3R1"/>
<dbReference type="SUPFAM" id="SSF46689">
    <property type="entry name" value="Homeodomain-like"/>
    <property type="match status" value="1"/>
</dbReference>
<dbReference type="OrthoDB" id="10056939at2759"/>
<dbReference type="PROSITE" id="PS50071">
    <property type="entry name" value="HOMEOBOX_2"/>
    <property type="match status" value="1"/>
</dbReference>
<dbReference type="InterPro" id="IPR008422">
    <property type="entry name" value="KN_HD"/>
</dbReference>
<feature type="non-terminal residue" evidence="6">
    <location>
        <position position="1"/>
    </location>
</feature>